<evidence type="ECO:0000256" key="4">
    <source>
        <dbReference type="ARBA" id="ARBA00011738"/>
    </source>
</evidence>
<reference evidence="14 15" key="1">
    <citation type="submission" date="2019-01" db="EMBL/GenBank/DDBJ databases">
        <title>Novel species of Cellulomonas.</title>
        <authorList>
            <person name="Liu Q."/>
            <person name="Xin Y.-H."/>
        </authorList>
    </citation>
    <scope>NUCLEOTIDE SEQUENCE [LARGE SCALE GENOMIC DNA]</scope>
    <source>
        <strain evidence="14 15">HLT2-17</strain>
    </source>
</reference>
<organism evidence="14 15">
    <name type="scientific">Pengzhenrongella frigida</name>
    <dbReference type="NCBI Taxonomy" id="1259133"/>
    <lineage>
        <taxon>Bacteria</taxon>
        <taxon>Bacillati</taxon>
        <taxon>Actinomycetota</taxon>
        <taxon>Actinomycetes</taxon>
        <taxon>Micrococcales</taxon>
        <taxon>Pengzhenrongella</taxon>
    </lineage>
</organism>
<dbReference type="GO" id="GO:0046872">
    <property type="term" value="F:metal ion binding"/>
    <property type="evidence" value="ECO:0007669"/>
    <property type="project" value="UniProtKB-KW"/>
</dbReference>
<dbReference type="OrthoDB" id="174578at2"/>
<keyword evidence="6" id="KW-0479">Metal-binding</keyword>
<dbReference type="PROSITE" id="PS51257">
    <property type="entry name" value="PROKAR_LIPOPROTEIN"/>
    <property type="match status" value="1"/>
</dbReference>
<evidence type="ECO:0000313" key="14">
    <source>
        <dbReference type="EMBL" id="RYV51747.1"/>
    </source>
</evidence>
<feature type="domain" description="SsuA/THI5-like" evidence="13">
    <location>
        <begin position="58"/>
        <end position="281"/>
    </location>
</feature>
<dbReference type="GO" id="GO:0016740">
    <property type="term" value="F:transferase activity"/>
    <property type="evidence" value="ECO:0007669"/>
    <property type="project" value="UniProtKB-KW"/>
</dbReference>
<accession>A0A4Q5N4W1</accession>
<evidence type="ECO:0000259" key="13">
    <source>
        <dbReference type="Pfam" id="PF09084"/>
    </source>
</evidence>
<dbReference type="GO" id="GO:0009228">
    <property type="term" value="P:thiamine biosynthetic process"/>
    <property type="evidence" value="ECO:0007669"/>
    <property type="project" value="UniProtKB-KW"/>
</dbReference>
<comment type="subunit">
    <text evidence="4">Homodimer.</text>
</comment>
<dbReference type="PANTHER" id="PTHR31528:SF1">
    <property type="entry name" value="4-AMINO-5-HYDROXYMETHYL-2-METHYLPYRIMIDINE PHOSPHATE SYNTHASE THI11-RELATED"/>
    <property type="match status" value="1"/>
</dbReference>
<feature type="chain" id="PRO_5020579312" description="Thiamine pyrimidine synthase" evidence="12">
    <location>
        <begin position="31"/>
        <end position="387"/>
    </location>
</feature>
<evidence type="ECO:0000256" key="10">
    <source>
        <dbReference type="ARBA" id="ARBA00033171"/>
    </source>
</evidence>
<evidence type="ECO:0000256" key="3">
    <source>
        <dbReference type="ARBA" id="ARBA00009406"/>
    </source>
</evidence>
<dbReference type="EMBL" id="SDWW01000012">
    <property type="protein sequence ID" value="RYV51747.1"/>
    <property type="molecule type" value="Genomic_DNA"/>
</dbReference>
<evidence type="ECO:0000256" key="7">
    <source>
        <dbReference type="ARBA" id="ARBA00022898"/>
    </source>
</evidence>
<protein>
    <recommendedName>
        <fullName evidence="10">Thiamine pyrimidine synthase</fullName>
    </recommendedName>
</protein>
<dbReference type="Pfam" id="PF09084">
    <property type="entry name" value="NMT1"/>
    <property type="match status" value="1"/>
</dbReference>
<evidence type="ECO:0000256" key="6">
    <source>
        <dbReference type="ARBA" id="ARBA00022723"/>
    </source>
</evidence>
<dbReference type="RefSeq" id="WP_130101889.1">
    <property type="nucleotide sequence ID" value="NZ_SDWW01000012.1"/>
</dbReference>
<dbReference type="SUPFAM" id="SSF53850">
    <property type="entry name" value="Periplasmic binding protein-like II"/>
    <property type="match status" value="1"/>
</dbReference>
<keyword evidence="7" id="KW-0663">Pyridoxal phosphate</keyword>
<dbReference type="InterPro" id="IPR015168">
    <property type="entry name" value="SsuA/THI5"/>
</dbReference>
<evidence type="ECO:0000256" key="9">
    <source>
        <dbReference type="ARBA" id="ARBA00023004"/>
    </source>
</evidence>
<comment type="function">
    <text evidence="1">Responsible for the formation of the pyrimidine heterocycle in the thiamine biosynthesis pathway. Catalyzes the formation of hydroxymethylpyrimidine phosphate (HMP-P) from histidine and pyridoxal phosphate (PLP). The protein uses PLP and the active site histidine to form HMP-P, generating an inactive enzyme. The enzyme can only undergo a single turnover, which suggests it is a suicide enzyme.</text>
</comment>
<evidence type="ECO:0000256" key="11">
    <source>
        <dbReference type="ARBA" id="ARBA00048179"/>
    </source>
</evidence>
<evidence type="ECO:0000256" key="1">
    <source>
        <dbReference type="ARBA" id="ARBA00003469"/>
    </source>
</evidence>
<keyword evidence="5" id="KW-0808">Transferase</keyword>
<gene>
    <name evidence="14" type="ORF">EUA98_06650</name>
</gene>
<sequence>MRLTRRTSGCMAAVAVTAALALTGCSGSDAAEPAASGGSAAADELTPVTLQLQWFTQAQFAGYYAALDQGYYEEEGLAVEIVEGGVDIVPQTVLADGSVDFAIAWVPKALASREQGAGITDVAQIFARSGTLQVSLKEAGITTAADLQGKKVGNWGYGNEFELFAGITAAGLDPAADVTLVQQQFDMNALLSGEIDAAQAMTYNEYAQVLEAENPATGELYTAEDFNVIDWNDEGTAMLQDAIWANTDKLASDADYEATTVKFIKASLKGWIYARDNAEAARDAVVAAGAQLGNSHQLWQTNEVNKLIWPSVAGIGMIDEAAWAQTVDVAMNTKNDQGASVISAAPSDDAYTNEYVTQALDELLAEGVDVTGEGFEPIDVTLEAGGN</sequence>
<keyword evidence="12" id="KW-0732">Signal</keyword>
<keyword evidence="15" id="KW-1185">Reference proteome</keyword>
<evidence type="ECO:0000313" key="15">
    <source>
        <dbReference type="Proteomes" id="UP000293764"/>
    </source>
</evidence>
<comment type="pathway">
    <text evidence="2">Cofactor biosynthesis; thiamine diphosphate biosynthesis.</text>
</comment>
<comment type="similarity">
    <text evidence="3">Belongs to the NMT1/THI5 family.</text>
</comment>
<proteinExistence type="inferred from homology"/>
<evidence type="ECO:0000256" key="5">
    <source>
        <dbReference type="ARBA" id="ARBA00022679"/>
    </source>
</evidence>
<dbReference type="AlphaFoldDB" id="A0A4Q5N4W1"/>
<feature type="signal peptide" evidence="12">
    <location>
        <begin position="1"/>
        <end position="30"/>
    </location>
</feature>
<dbReference type="Proteomes" id="UP000293764">
    <property type="component" value="Unassembled WGS sequence"/>
</dbReference>
<evidence type="ECO:0000256" key="8">
    <source>
        <dbReference type="ARBA" id="ARBA00022977"/>
    </source>
</evidence>
<keyword evidence="8" id="KW-0784">Thiamine biosynthesis</keyword>
<dbReference type="Gene3D" id="3.40.190.10">
    <property type="entry name" value="Periplasmic binding protein-like II"/>
    <property type="match status" value="2"/>
</dbReference>
<comment type="catalytic activity">
    <reaction evidence="11">
        <text>N(6)-(pyridoxal phosphate)-L-lysyl-[4-amino-5-hydroxymethyl-2-methylpyrimidine phosphate synthase] + L-histidyl-[4-amino-5-hydroxymethyl-2-methylpyrimidine phosphate synthase] + 2 Fe(3+) + 4 H2O = L-lysyl-[4-amino-5-hydroxymethyl-2-methylpyrimidine phosphate synthase] + (2S)-2-amino-5-hydroxy-4-oxopentanoyl-[4-amino-5-hydroxymethyl-2-methylpyrimidine phosphate synthase] + 4-amino-2-methyl-5-(phosphooxymethyl)pyrimidine + 3-oxopropanoate + 2 Fe(2+) + 2 H(+)</text>
        <dbReference type="Rhea" id="RHEA:65756"/>
        <dbReference type="Rhea" id="RHEA-COMP:16892"/>
        <dbReference type="Rhea" id="RHEA-COMP:16893"/>
        <dbReference type="Rhea" id="RHEA-COMP:16894"/>
        <dbReference type="Rhea" id="RHEA-COMP:16895"/>
        <dbReference type="ChEBI" id="CHEBI:15377"/>
        <dbReference type="ChEBI" id="CHEBI:15378"/>
        <dbReference type="ChEBI" id="CHEBI:29033"/>
        <dbReference type="ChEBI" id="CHEBI:29034"/>
        <dbReference type="ChEBI" id="CHEBI:29969"/>
        <dbReference type="ChEBI" id="CHEBI:29979"/>
        <dbReference type="ChEBI" id="CHEBI:33190"/>
        <dbReference type="ChEBI" id="CHEBI:58354"/>
        <dbReference type="ChEBI" id="CHEBI:143915"/>
        <dbReference type="ChEBI" id="CHEBI:157692"/>
    </reaction>
    <physiologicalReaction direction="left-to-right" evidence="11">
        <dbReference type="Rhea" id="RHEA:65757"/>
    </physiologicalReaction>
</comment>
<dbReference type="PANTHER" id="PTHR31528">
    <property type="entry name" value="4-AMINO-5-HYDROXYMETHYL-2-METHYLPYRIMIDINE PHOSPHATE SYNTHASE THI11-RELATED"/>
    <property type="match status" value="1"/>
</dbReference>
<dbReference type="InterPro" id="IPR027939">
    <property type="entry name" value="NMT1/THI5"/>
</dbReference>
<name>A0A4Q5N4W1_9MICO</name>
<evidence type="ECO:0000256" key="12">
    <source>
        <dbReference type="SAM" id="SignalP"/>
    </source>
</evidence>
<keyword evidence="9" id="KW-0408">Iron</keyword>
<comment type="caution">
    <text evidence="14">The sequence shown here is derived from an EMBL/GenBank/DDBJ whole genome shotgun (WGS) entry which is preliminary data.</text>
</comment>
<evidence type="ECO:0000256" key="2">
    <source>
        <dbReference type="ARBA" id="ARBA00004948"/>
    </source>
</evidence>